<accession>A0A8S2P2H5</accession>
<reference evidence="1" key="1">
    <citation type="submission" date="2021-02" db="EMBL/GenBank/DDBJ databases">
        <authorList>
            <person name="Nowell W R."/>
        </authorList>
    </citation>
    <scope>NUCLEOTIDE SEQUENCE</scope>
</reference>
<protein>
    <submittedName>
        <fullName evidence="1">Uncharacterized protein</fullName>
    </submittedName>
</protein>
<organism evidence="1 2">
    <name type="scientific">Rotaria magnacalcarata</name>
    <dbReference type="NCBI Taxonomy" id="392030"/>
    <lineage>
        <taxon>Eukaryota</taxon>
        <taxon>Metazoa</taxon>
        <taxon>Spiralia</taxon>
        <taxon>Gnathifera</taxon>
        <taxon>Rotifera</taxon>
        <taxon>Eurotatoria</taxon>
        <taxon>Bdelloidea</taxon>
        <taxon>Philodinida</taxon>
        <taxon>Philodinidae</taxon>
        <taxon>Rotaria</taxon>
    </lineage>
</organism>
<sequence>MRSYQKVNHVDKQTLLRLNSVLGPFTTADASKRVSPVGVNTYACLSLGTCIIEVTISADLNTQRIDTIDVDVPVMTKCHPYAPFAETGQSPC</sequence>
<proteinExistence type="predicted"/>
<dbReference type="EMBL" id="CAJOBI010005439">
    <property type="protein sequence ID" value="CAF4032062.1"/>
    <property type="molecule type" value="Genomic_DNA"/>
</dbReference>
<comment type="caution">
    <text evidence="1">The sequence shown here is derived from an EMBL/GenBank/DDBJ whole genome shotgun (WGS) entry which is preliminary data.</text>
</comment>
<dbReference type="AlphaFoldDB" id="A0A8S2P2H5"/>
<evidence type="ECO:0000313" key="1">
    <source>
        <dbReference type="EMBL" id="CAF4032062.1"/>
    </source>
</evidence>
<evidence type="ECO:0000313" key="2">
    <source>
        <dbReference type="Proteomes" id="UP000676336"/>
    </source>
</evidence>
<gene>
    <name evidence="1" type="ORF">SMN809_LOCUS13635</name>
</gene>
<dbReference type="Proteomes" id="UP000676336">
    <property type="component" value="Unassembled WGS sequence"/>
</dbReference>
<name>A0A8S2P2H5_9BILA</name>